<name>A0A0E0IQZ6_ORYNI</name>
<dbReference type="HOGENOM" id="CLU_2531307_0_0_1"/>
<protein>
    <recommendedName>
        <fullName evidence="4">Secreted protein</fullName>
    </recommendedName>
</protein>
<feature type="signal peptide" evidence="1">
    <location>
        <begin position="1"/>
        <end position="19"/>
    </location>
</feature>
<keyword evidence="1" id="KW-0732">Signal</keyword>
<evidence type="ECO:0000256" key="1">
    <source>
        <dbReference type="SAM" id="SignalP"/>
    </source>
</evidence>
<proteinExistence type="predicted"/>
<evidence type="ECO:0000313" key="3">
    <source>
        <dbReference type="Proteomes" id="UP000006591"/>
    </source>
</evidence>
<reference evidence="2" key="2">
    <citation type="submission" date="2018-04" db="EMBL/GenBank/DDBJ databases">
        <title>OnivRS2 (Oryza nivara Reference Sequence Version 2).</title>
        <authorList>
            <person name="Zhang J."/>
            <person name="Kudrna D."/>
            <person name="Lee S."/>
            <person name="Talag J."/>
            <person name="Rajasekar S."/>
            <person name="Welchert J."/>
            <person name="Hsing Y.-I."/>
            <person name="Wing R.A."/>
        </authorList>
    </citation>
    <scope>NUCLEOTIDE SEQUENCE [LARGE SCALE GENOMIC DNA]</scope>
</reference>
<organism evidence="2">
    <name type="scientific">Oryza nivara</name>
    <name type="common">Indian wild rice</name>
    <name type="synonym">Oryza sativa f. spontanea</name>
    <dbReference type="NCBI Taxonomy" id="4536"/>
    <lineage>
        <taxon>Eukaryota</taxon>
        <taxon>Viridiplantae</taxon>
        <taxon>Streptophyta</taxon>
        <taxon>Embryophyta</taxon>
        <taxon>Tracheophyta</taxon>
        <taxon>Spermatophyta</taxon>
        <taxon>Magnoliopsida</taxon>
        <taxon>Liliopsida</taxon>
        <taxon>Poales</taxon>
        <taxon>Poaceae</taxon>
        <taxon>BOP clade</taxon>
        <taxon>Oryzoideae</taxon>
        <taxon>Oryzeae</taxon>
        <taxon>Oryzinae</taxon>
        <taxon>Oryza</taxon>
    </lineage>
</organism>
<dbReference type="AlphaFoldDB" id="A0A0E0IQZ6"/>
<feature type="chain" id="PRO_5046963383" description="Secreted protein" evidence="1">
    <location>
        <begin position="20"/>
        <end position="84"/>
    </location>
</feature>
<sequence>MKLLLSLTVPLIIWYVHLALPLLKATCGSVITSGHPNGRLVGPTPRRATTTLHGSLPLPLPRLSISRAITDAVEKWWRRWERKR</sequence>
<dbReference type="Gramene" id="ONIVA10G06480.3">
    <property type="protein sequence ID" value="ONIVA10G06480.3"/>
    <property type="gene ID" value="ONIVA10G06480"/>
</dbReference>
<keyword evidence="3" id="KW-1185">Reference proteome</keyword>
<evidence type="ECO:0008006" key="4">
    <source>
        <dbReference type="Google" id="ProtNLM"/>
    </source>
</evidence>
<evidence type="ECO:0000313" key="2">
    <source>
        <dbReference type="EnsemblPlants" id="ONIVA10G06480.3"/>
    </source>
</evidence>
<dbReference type="Proteomes" id="UP000006591">
    <property type="component" value="Chromosome 10"/>
</dbReference>
<reference evidence="2" key="1">
    <citation type="submission" date="2015-04" db="UniProtKB">
        <authorList>
            <consortium name="EnsemblPlants"/>
        </authorList>
    </citation>
    <scope>IDENTIFICATION</scope>
    <source>
        <strain evidence="2">SL10</strain>
    </source>
</reference>
<accession>A0A0E0IQZ6</accession>
<dbReference type="EnsemblPlants" id="ONIVA10G06480.3">
    <property type="protein sequence ID" value="ONIVA10G06480.3"/>
    <property type="gene ID" value="ONIVA10G06480"/>
</dbReference>